<name>A0A940P3K4_9ENTE</name>
<reference evidence="1" key="1">
    <citation type="submission" date="2020-12" db="EMBL/GenBank/DDBJ databases">
        <title>Vagococcus allomyrinae sp. nov. and Enterococcus lavae sp. nov., isolated from the larvae of Allomyrina dichotoma.</title>
        <authorList>
            <person name="Lee S.D."/>
        </authorList>
    </citation>
    <scope>NUCLEOTIDE SEQUENCE</scope>
    <source>
        <strain evidence="1">BWB3-3</strain>
    </source>
</reference>
<organism evidence="1 2">
    <name type="scientific">Vagococcus allomyrinae</name>
    <dbReference type="NCBI Taxonomy" id="2794353"/>
    <lineage>
        <taxon>Bacteria</taxon>
        <taxon>Bacillati</taxon>
        <taxon>Bacillota</taxon>
        <taxon>Bacilli</taxon>
        <taxon>Lactobacillales</taxon>
        <taxon>Enterococcaceae</taxon>
        <taxon>Vagococcus</taxon>
    </lineage>
</organism>
<accession>A0A940P3K4</accession>
<sequence length="56" mass="6175">MVNNKNAKVLAQLMSDNPELKVVAKVDEEIVADDGHSWWLGAVGNAEITSMYIDDE</sequence>
<proteinExistence type="predicted"/>
<protein>
    <submittedName>
        <fullName evidence="1">Uncharacterized protein</fullName>
    </submittedName>
</protein>
<dbReference type="Proteomes" id="UP000674938">
    <property type="component" value="Unassembled WGS sequence"/>
</dbReference>
<dbReference type="RefSeq" id="WP_209525279.1">
    <property type="nucleotide sequence ID" value="NZ_JAEEGA010000002.1"/>
</dbReference>
<comment type="caution">
    <text evidence="1">The sequence shown here is derived from an EMBL/GenBank/DDBJ whole genome shotgun (WGS) entry which is preliminary data.</text>
</comment>
<dbReference type="EMBL" id="JAEEGA010000002">
    <property type="protein sequence ID" value="MBP1040385.1"/>
    <property type="molecule type" value="Genomic_DNA"/>
</dbReference>
<keyword evidence="2" id="KW-1185">Reference proteome</keyword>
<gene>
    <name evidence="1" type="ORF">I6N95_05090</name>
</gene>
<dbReference type="AlphaFoldDB" id="A0A940P3K4"/>
<evidence type="ECO:0000313" key="2">
    <source>
        <dbReference type="Proteomes" id="UP000674938"/>
    </source>
</evidence>
<evidence type="ECO:0000313" key="1">
    <source>
        <dbReference type="EMBL" id="MBP1040385.1"/>
    </source>
</evidence>